<keyword evidence="3" id="KW-1185">Reference proteome</keyword>
<evidence type="ECO:0000256" key="1">
    <source>
        <dbReference type="SAM" id="MobiDB-lite"/>
    </source>
</evidence>
<sequence length="288" mass="31510">MSKLGKKKDPQMKPAQHALALSVVGLCGTAYALPHVPYYASRFPQHPQNLGHAGDYPKYWQGEYYTPGEHEAMHYEPASGPASGRPDFTKTKYPAKEAIKYYSGGSFPIKSVEEAANDAIPKPKLENTSSNNIKITNDTPLGPVNNDKSYTRITKSSSHGGPKPAPAVAGKGVVEADDAAGPTASEEDASDDLWNSFSFGVVSDTLNYHDPYEGRKGDYKRKTNAISKIEKMMGKEYSQKEIAEASGTSTPSHSRVRRSEIPHMGPIMRHKPTTHQQFTSIKEGVKKE</sequence>
<evidence type="ECO:0000313" key="3">
    <source>
        <dbReference type="Proteomes" id="UP000244722"/>
    </source>
</evidence>
<dbReference type="Proteomes" id="UP000244722">
    <property type="component" value="Unassembled WGS sequence"/>
</dbReference>
<feature type="compositionally biased region" description="Polar residues" evidence="1">
    <location>
        <begin position="126"/>
        <end position="139"/>
    </location>
</feature>
<protein>
    <submittedName>
        <fullName evidence="2">Uncharacterized protein</fullName>
    </submittedName>
</protein>
<organism evidence="2 3">
    <name type="scientific">Tuber borchii</name>
    <name type="common">White truffle</name>
    <dbReference type="NCBI Taxonomy" id="42251"/>
    <lineage>
        <taxon>Eukaryota</taxon>
        <taxon>Fungi</taxon>
        <taxon>Dikarya</taxon>
        <taxon>Ascomycota</taxon>
        <taxon>Pezizomycotina</taxon>
        <taxon>Pezizomycetes</taxon>
        <taxon>Pezizales</taxon>
        <taxon>Tuberaceae</taxon>
        <taxon>Tuber</taxon>
    </lineage>
</organism>
<feature type="region of interest" description="Disordered" evidence="1">
    <location>
        <begin position="122"/>
        <end position="169"/>
    </location>
</feature>
<reference evidence="2 3" key="1">
    <citation type="submission" date="2017-04" db="EMBL/GenBank/DDBJ databases">
        <title>Draft genome sequence of Tuber borchii Vittad., a whitish edible truffle.</title>
        <authorList>
            <consortium name="DOE Joint Genome Institute"/>
            <person name="Murat C."/>
            <person name="Kuo A."/>
            <person name="Barry K.W."/>
            <person name="Clum A."/>
            <person name="Dockter R.B."/>
            <person name="Fauchery L."/>
            <person name="Iotti M."/>
            <person name="Kohler A."/>
            <person name="Labutti K."/>
            <person name="Lindquist E.A."/>
            <person name="Lipzen A."/>
            <person name="Ohm R.A."/>
            <person name="Wang M."/>
            <person name="Grigoriev I.V."/>
            <person name="Zambonelli A."/>
            <person name="Martin F.M."/>
        </authorList>
    </citation>
    <scope>NUCLEOTIDE SEQUENCE [LARGE SCALE GENOMIC DNA]</scope>
    <source>
        <strain evidence="2 3">Tbo3840</strain>
    </source>
</reference>
<name>A0A2T6ZGE0_TUBBO</name>
<gene>
    <name evidence="2" type="ORF">B9Z19DRAFT_434795</name>
</gene>
<comment type="caution">
    <text evidence="2">The sequence shown here is derived from an EMBL/GenBank/DDBJ whole genome shotgun (WGS) entry which is preliminary data.</text>
</comment>
<proteinExistence type="predicted"/>
<dbReference type="EMBL" id="NESQ01000293">
    <property type="protein sequence ID" value="PUU74542.1"/>
    <property type="molecule type" value="Genomic_DNA"/>
</dbReference>
<feature type="region of interest" description="Disordered" evidence="1">
    <location>
        <begin position="237"/>
        <end position="288"/>
    </location>
</feature>
<dbReference type="AlphaFoldDB" id="A0A2T6ZGE0"/>
<dbReference type="OrthoDB" id="5431113at2759"/>
<evidence type="ECO:0000313" key="2">
    <source>
        <dbReference type="EMBL" id="PUU74542.1"/>
    </source>
</evidence>
<accession>A0A2T6ZGE0</accession>
<feature type="compositionally biased region" description="Polar residues" evidence="1">
    <location>
        <begin position="146"/>
        <end position="159"/>
    </location>
</feature>